<feature type="transmembrane region" description="Helical" evidence="1">
    <location>
        <begin position="40"/>
        <end position="60"/>
    </location>
</feature>
<comment type="caution">
    <text evidence="2">The sequence shown here is derived from an EMBL/GenBank/DDBJ whole genome shotgun (WGS) entry which is preliminary data.</text>
</comment>
<name>A0A1G2FUJ9_9BACT</name>
<evidence type="ECO:0000313" key="3">
    <source>
        <dbReference type="Proteomes" id="UP000176700"/>
    </source>
</evidence>
<reference evidence="2 3" key="1">
    <citation type="journal article" date="2016" name="Nat. Commun.">
        <title>Thousands of microbial genomes shed light on interconnected biogeochemical processes in an aquifer system.</title>
        <authorList>
            <person name="Anantharaman K."/>
            <person name="Brown C.T."/>
            <person name="Hug L.A."/>
            <person name="Sharon I."/>
            <person name="Castelle C.J."/>
            <person name="Probst A.J."/>
            <person name="Thomas B.C."/>
            <person name="Singh A."/>
            <person name="Wilkins M.J."/>
            <person name="Karaoz U."/>
            <person name="Brodie E.L."/>
            <person name="Williams K.H."/>
            <person name="Hubbard S.S."/>
            <person name="Banfield J.F."/>
        </authorList>
    </citation>
    <scope>NUCLEOTIDE SEQUENCE [LARGE SCALE GENOMIC DNA]</scope>
</reference>
<keyword evidence="1" id="KW-1133">Transmembrane helix</keyword>
<keyword evidence="1" id="KW-0472">Membrane</keyword>
<protein>
    <submittedName>
        <fullName evidence="2">Uncharacterized protein</fullName>
    </submittedName>
</protein>
<accession>A0A1G2FUJ9</accession>
<sequence length="85" mass="9681">MVDVELDERGMPIRRYSSRAPKIVQWLVNYSGGYIKNERWANYVLFVFAVLVFIGAMYLLSTSVSGPYIPKEALKNPELGLPVKD</sequence>
<dbReference type="EMBL" id="MHNI01000026">
    <property type="protein sequence ID" value="OGZ41739.1"/>
    <property type="molecule type" value="Genomic_DNA"/>
</dbReference>
<organism evidence="2 3">
    <name type="scientific">Candidatus Ryanbacteria bacterium RIFCSPHIGHO2_01_45_13</name>
    <dbReference type="NCBI Taxonomy" id="1802112"/>
    <lineage>
        <taxon>Bacteria</taxon>
        <taxon>Candidatus Ryaniibacteriota</taxon>
    </lineage>
</organism>
<keyword evidence="1" id="KW-0812">Transmembrane</keyword>
<proteinExistence type="predicted"/>
<evidence type="ECO:0000313" key="2">
    <source>
        <dbReference type="EMBL" id="OGZ41739.1"/>
    </source>
</evidence>
<dbReference type="AlphaFoldDB" id="A0A1G2FUJ9"/>
<evidence type="ECO:0000256" key="1">
    <source>
        <dbReference type="SAM" id="Phobius"/>
    </source>
</evidence>
<dbReference type="Proteomes" id="UP000176700">
    <property type="component" value="Unassembled WGS sequence"/>
</dbReference>
<gene>
    <name evidence="2" type="ORF">A2W41_00985</name>
</gene>